<evidence type="ECO:0000256" key="2">
    <source>
        <dbReference type="ARBA" id="ARBA00009853"/>
    </source>
</evidence>
<feature type="transmembrane region" description="Helical" evidence="6">
    <location>
        <begin position="120"/>
        <end position="137"/>
    </location>
</feature>
<comment type="similarity">
    <text evidence="2">Belongs to the drug/metabolite transporter (DMT) superfamily. 10 TMS drug/metabolite exporter (DME) (TC 2.A.7.3) family.</text>
</comment>
<dbReference type="Proteomes" id="UP000184749">
    <property type="component" value="Plasmid pRgalIE4872d"/>
</dbReference>
<dbReference type="GO" id="GO:0016020">
    <property type="term" value="C:membrane"/>
    <property type="evidence" value="ECO:0007669"/>
    <property type="project" value="UniProtKB-SubCell"/>
</dbReference>
<dbReference type="InterPro" id="IPR000620">
    <property type="entry name" value="EamA_dom"/>
</dbReference>
<evidence type="ECO:0000256" key="5">
    <source>
        <dbReference type="ARBA" id="ARBA00023136"/>
    </source>
</evidence>
<sequence length="299" mass="32466">MNPPLGIALRVLSALAFLSLAGLVKMAEEIPLGMMVFARTSVVVFALIIGLSVAGRLRDLETRRLSGHLLRSLFGNMSLFLWFASLRLLPIAEVTAINYMAPIISVLLAWLMLREEVGRYRVGALLVGLLGMIIIMVPDLRGGYSEPIAILGMVLCLANAASVSLGAIQMRRLHQTETAISIVFYLSVMGMLMSLCTLPFGWVKPDFSQILVLVAAGIVGGIGQLLLTLSLRFATVSTLAPFEYLNLAFAIAIGVLLFDELPRWTTVAGAIIIASASASAVIYWREMQRARMLVKSRTD</sequence>
<comment type="subcellular location">
    <subcellularLocation>
        <location evidence="1">Membrane</location>
        <topology evidence="1">Multi-pass membrane protein</topology>
    </subcellularLocation>
</comment>
<evidence type="ECO:0000313" key="8">
    <source>
        <dbReference type="EMBL" id="APO70696.1"/>
    </source>
</evidence>
<dbReference type="Pfam" id="PF00892">
    <property type="entry name" value="EamA"/>
    <property type="match status" value="2"/>
</dbReference>
<evidence type="ECO:0000259" key="7">
    <source>
        <dbReference type="Pfam" id="PF00892"/>
    </source>
</evidence>
<feature type="transmembrane region" description="Helical" evidence="6">
    <location>
        <begin position="69"/>
        <end position="90"/>
    </location>
</feature>
<dbReference type="PANTHER" id="PTHR22911:SF6">
    <property type="entry name" value="SOLUTE CARRIER FAMILY 35 MEMBER G1"/>
    <property type="match status" value="1"/>
</dbReference>
<dbReference type="SUPFAM" id="SSF103481">
    <property type="entry name" value="Multidrug resistance efflux transporter EmrE"/>
    <property type="match status" value="2"/>
</dbReference>
<feature type="transmembrane region" description="Helical" evidence="6">
    <location>
        <begin position="239"/>
        <end position="258"/>
    </location>
</feature>
<feature type="transmembrane region" description="Helical" evidence="6">
    <location>
        <begin position="96"/>
        <end position="113"/>
    </location>
</feature>
<keyword evidence="4 6" id="KW-1133">Transmembrane helix</keyword>
<gene>
    <name evidence="8" type="ORF">IE4872_PD00154</name>
</gene>
<feature type="transmembrane region" description="Helical" evidence="6">
    <location>
        <begin position="36"/>
        <end position="57"/>
    </location>
</feature>
<feature type="transmembrane region" description="Helical" evidence="6">
    <location>
        <begin position="207"/>
        <end position="227"/>
    </location>
</feature>
<dbReference type="EMBL" id="CP017105">
    <property type="protein sequence ID" value="APO70696.1"/>
    <property type="molecule type" value="Genomic_DNA"/>
</dbReference>
<dbReference type="InterPro" id="IPR037185">
    <property type="entry name" value="EmrE-like"/>
</dbReference>
<keyword evidence="3 6" id="KW-0812">Transmembrane</keyword>
<accession>A0A1L5NS14</accession>
<geneLocation type="plasmid" evidence="9">
    <name>prgalie4872d</name>
</geneLocation>
<protein>
    <submittedName>
        <fullName evidence="8">DMT superfamily inner membrane transporter protein</fullName>
    </submittedName>
</protein>
<name>A0A1L5NS14_9HYPH</name>
<feature type="domain" description="EamA" evidence="7">
    <location>
        <begin position="151"/>
        <end position="276"/>
    </location>
</feature>
<feature type="transmembrane region" description="Helical" evidence="6">
    <location>
        <begin position="180"/>
        <end position="201"/>
    </location>
</feature>
<feature type="domain" description="EamA" evidence="7">
    <location>
        <begin position="6"/>
        <end position="136"/>
    </location>
</feature>
<evidence type="ECO:0000256" key="4">
    <source>
        <dbReference type="ARBA" id="ARBA00022989"/>
    </source>
</evidence>
<proteinExistence type="inferred from homology"/>
<evidence type="ECO:0000256" key="3">
    <source>
        <dbReference type="ARBA" id="ARBA00022692"/>
    </source>
</evidence>
<dbReference type="PANTHER" id="PTHR22911">
    <property type="entry name" value="ACYL-MALONYL CONDENSING ENZYME-RELATED"/>
    <property type="match status" value="1"/>
</dbReference>
<keyword evidence="5 6" id="KW-0472">Membrane</keyword>
<dbReference type="AlphaFoldDB" id="A0A1L5NS14"/>
<feature type="transmembrane region" description="Helical" evidence="6">
    <location>
        <begin position="264"/>
        <end position="284"/>
    </location>
</feature>
<evidence type="ECO:0000256" key="6">
    <source>
        <dbReference type="SAM" id="Phobius"/>
    </source>
</evidence>
<evidence type="ECO:0000313" key="9">
    <source>
        <dbReference type="Proteomes" id="UP000184749"/>
    </source>
</evidence>
<keyword evidence="8" id="KW-0614">Plasmid</keyword>
<evidence type="ECO:0000256" key="1">
    <source>
        <dbReference type="ARBA" id="ARBA00004141"/>
    </source>
</evidence>
<reference evidence="8 9" key="1">
    <citation type="submission" date="2016-09" db="EMBL/GenBank/DDBJ databases">
        <title>The complete genome sequences of Rhizobium gallicum, symbiovars gallicum and phaseoli, symbionts associated to common bean (Phaseolus vulgaris).</title>
        <authorList>
            <person name="Bustos P."/>
            <person name="Santamaria R.I."/>
            <person name="Perez-Carrascal O.M."/>
            <person name="Juarez S."/>
            <person name="Lozano L."/>
            <person name="Martinez-Flores I."/>
            <person name="Martinez-Romero E."/>
            <person name="Cevallos M."/>
            <person name="Romero D."/>
            <person name="Davila G."/>
            <person name="Gonzalez V."/>
        </authorList>
    </citation>
    <scope>NUCLEOTIDE SEQUENCE [LARGE SCALE GENOMIC DNA]</scope>
    <source>
        <strain evidence="8 9">IE4872</strain>
        <plasmid evidence="9">prgalie4872d</plasmid>
    </source>
</reference>
<feature type="transmembrane region" description="Helical" evidence="6">
    <location>
        <begin position="149"/>
        <end position="168"/>
    </location>
</feature>
<organism evidence="8 9">
    <name type="scientific">Rhizobium gallicum</name>
    <dbReference type="NCBI Taxonomy" id="56730"/>
    <lineage>
        <taxon>Bacteria</taxon>
        <taxon>Pseudomonadati</taxon>
        <taxon>Pseudomonadota</taxon>
        <taxon>Alphaproteobacteria</taxon>
        <taxon>Hyphomicrobiales</taxon>
        <taxon>Rhizobiaceae</taxon>
        <taxon>Rhizobium/Agrobacterium group</taxon>
        <taxon>Rhizobium</taxon>
    </lineage>
</organism>